<name>A0A179G113_METCM</name>
<dbReference type="InterPro" id="IPR029058">
    <property type="entry name" value="AB_hydrolase_fold"/>
</dbReference>
<protein>
    <submittedName>
        <fullName evidence="2">Alpha/beta hydrolase family domain-containing protein</fullName>
    </submittedName>
</protein>
<accession>A0A179G113</accession>
<reference evidence="2 3" key="1">
    <citation type="journal article" date="2016" name="PLoS Pathog.">
        <title>Biosynthesis of antibiotic leucinostatins in bio-control fungus Purpureocillium lilacinum and their inhibition on phytophthora revealed by genome mining.</title>
        <authorList>
            <person name="Wang G."/>
            <person name="Liu Z."/>
            <person name="Lin R."/>
            <person name="Li E."/>
            <person name="Mao Z."/>
            <person name="Ling J."/>
            <person name="Yang Y."/>
            <person name="Yin W.B."/>
            <person name="Xie B."/>
        </authorList>
    </citation>
    <scope>NUCLEOTIDE SEQUENCE [LARGE SCALE GENOMIC DNA]</scope>
    <source>
        <strain evidence="2">170</strain>
    </source>
</reference>
<dbReference type="GeneID" id="28846878"/>
<proteinExistence type="predicted"/>
<dbReference type="SUPFAM" id="SSF53474">
    <property type="entry name" value="alpha/beta-Hydrolases"/>
    <property type="match status" value="1"/>
</dbReference>
<keyword evidence="1 2" id="KW-0378">Hydrolase</keyword>
<dbReference type="Proteomes" id="UP000078397">
    <property type="component" value="Unassembled WGS sequence"/>
</dbReference>
<comment type="caution">
    <text evidence="2">The sequence shown here is derived from an EMBL/GenBank/DDBJ whole genome shotgun (WGS) entry which is preliminary data.</text>
</comment>
<sequence>MFLETFTTLLAVSRTTNFAARFTGVRKFLPALSPKRFGLVGAIDPDVIARQMDACTSFNDVTWVEFWKAVAFEQVAILDGELKKFGLGGVGSWLENQSTERPQPDITTFLSRGHKVFTHTPIGSYADIDELTKGEPTEVCSSIIGVGAALKACSYLFLAAWPGRTPKRTDTYHTLNKLFDLLLDSIAPRLNLVVERYILKSEGEAITIYGLLPKPLIGAETRGMPAVLVSNGLEGTNVESIMPFLRSAHHDAAGLFFMEMPGTYAYKNPMKAGVSEKIYSDAISYIESHWHIDGDRIGMMGLSFGGNWTTRMAICEPRLKAVVVNGAPLRRSLGMSGSYGMPQIMLEALANTTGAKTSLAMASSLQALAPKRDDIRRIKCPVLAVNGETDTLVSTQDTVDLAEMAPVSQLKLYEGDDHCAMSHVGEWIQLSMEWMQKHVVLARD</sequence>
<dbReference type="Gene3D" id="3.40.50.1820">
    <property type="entry name" value="alpha/beta hydrolase"/>
    <property type="match status" value="1"/>
</dbReference>
<dbReference type="EMBL" id="LSBJ02000002">
    <property type="protein sequence ID" value="OAQ71001.1"/>
    <property type="molecule type" value="Genomic_DNA"/>
</dbReference>
<dbReference type="PANTHER" id="PTHR22946">
    <property type="entry name" value="DIENELACTONE HYDROLASE DOMAIN-CONTAINING PROTEIN-RELATED"/>
    <property type="match status" value="1"/>
</dbReference>
<dbReference type="InterPro" id="IPR010520">
    <property type="entry name" value="FrsA-like"/>
</dbReference>
<organism evidence="2 3">
    <name type="scientific">Pochonia chlamydosporia 170</name>
    <dbReference type="NCBI Taxonomy" id="1380566"/>
    <lineage>
        <taxon>Eukaryota</taxon>
        <taxon>Fungi</taxon>
        <taxon>Dikarya</taxon>
        <taxon>Ascomycota</taxon>
        <taxon>Pezizomycotina</taxon>
        <taxon>Sordariomycetes</taxon>
        <taxon>Hypocreomycetidae</taxon>
        <taxon>Hypocreales</taxon>
        <taxon>Clavicipitaceae</taxon>
        <taxon>Pochonia</taxon>
    </lineage>
</organism>
<dbReference type="InterPro" id="IPR050261">
    <property type="entry name" value="FrsA_esterase"/>
</dbReference>
<dbReference type="PANTHER" id="PTHR22946:SF9">
    <property type="entry name" value="POLYKETIDE TRANSFERASE AF380"/>
    <property type="match status" value="1"/>
</dbReference>
<evidence type="ECO:0000256" key="1">
    <source>
        <dbReference type="ARBA" id="ARBA00022801"/>
    </source>
</evidence>
<dbReference type="AlphaFoldDB" id="A0A179G113"/>
<dbReference type="KEGG" id="pchm:VFPPC_03375"/>
<evidence type="ECO:0000313" key="3">
    <source>
        <dbReference type="Proteomes" id="UP000078397"/>
    </source>
</evidence>
<dbReference type="RefSeq" id="XP_018147538.1">
    <property type="nucleotide sequence ID" value="XM_018282884.1"/>
</dbReference>
<keyword evidence="3" id="KW-1185">Reference proteome</keyword>
<dbReference type="OrthoDB" id="8119704at2759"/>
<dbReference type="GO" id="GO:0016788">
    <property type="term" value="F:hydrolase activity, acting on ester bonds"/>
    <property type="evidence" value="ECO:0007669"/>
    <property type="project" value="UniProtKB-ARBA"/>
</dbReference>
<gene>
    <name evidence="2" type="ORF">VFPPC_03375</name>
</gene>
<evidence type="ECO:0000313" key="2">
    <source>
        <dbReference type="EMBL" id="OAQ71001.1"/>
    </source>
</evidence>
<dbReference type="Pfam" id="PF06500">
    <property type="entry name" value="FrsA-like"/>
    <property type="match status" value="1"/>
</dbReference>